<keyword evidence="12" id="KW-1185">Reference proteome</keyword>
<evidence type="ECO:0000256" key="8">
    <source>
        <dbReference type="SAM" id="MobiDB-lite"/>
    </source>
</evidence>
<feature type="transmembrane region" description="Helical" evidence="9">
    <location>
        <begin position="341"/>
        <end position="360"/>
    </location>
</feature>
<comment type="caution">
    <text evidence="11">The sequence shown here is derived from an EMBL/GenBank/DDBJ whole genome shotgun (WGS) entry which is preliminary data.</text>
</comment>
<dbReference type="InParanoid" id="A0A507B3C3"/>
<feature type="compositionally biased region" description="Acidic residues" evidence="8">
    <location>
        <begin position="138"/>
        <end position="151"/>
    </location>
</feature>
<protein>
    <recommendedName>
        <fullName evidence="10">Sugar phosphate transporter domain-containing protein</fullName>
    </recommendedName>
</protein>
<dbReference type="PANTHER" id="PTHR11132">
    <property type="entry name" value="SOLUTE CARRIER FAMILY 35"/>
    <property type="match status" value="1"/>
</dbReference>
<feature type="transmembrane region" description="Helical" evidence="9">
    <location>
        <begin position="403"/>
        <end position="421"/>
    </location>
</feature>
<feature type="compositionally biased region" description="Low complexity" evidence="8">
    <location>
        <begin position="546"/>
        <end position="559"/>
    </location>
</feature>
<feature type="region of interest" description="Disordered" evidence="8">
    <location>
        <begin position="534"/>
        <end position="612"/>
    </location>
</feature>
<evidence type="ECO:0000256" key="1">
    <source>
        <dbReference type="ARBA" id="ARBA00003420"/>
    </source>
</evidence>
<dbReference type="GeneID" id="41971140"/>
<dbReference type="RefSeq" id="XP_030998463.1">
    <property type="nucleotide sequence ID" value="XM_031138022.1"/>
</dbReference>
<name>A0A507B3C3_9PEZI</name>
<keyword evidence="7 9" id="KW-0472">Membrane</keyword>
<feature type="compositionally biased region" description="Pro residues" evidence="8">
    <location>
        <begin position="1"/>
        <end position="10"/>
    </location>
</feature>
<feature type="transmembrane region" description="Helical" evidence="9">
    <location>
        <begin position="441"/>
        <end position="458"/>
    </location>
</feature>
<evidence type="ECO:0000256" key="2">
    <source>
        <dbReference type="ARBA" id="ARBA00004477"/>
    </source>
</evidence>
<dbReference type="FunCoup" id="A0A507B3C3">
    <property type="interactions" value="668"/>
</dbReference>
<proteinExistence type="inferred from homology"/>
<dbReference type="InterPro" id="IPR050186">
    <property type="entry name" value="TPT_transporter"/>
</dbReference>
<feature type="transmembrane region" description="Helical" evidence="9">
    <location>
        <begin position="498"/>
        <end position="517"/>
    </location>
</feature>
<dbReference type="InterPro" id="IPR004853">
    <property type="entry name" value="Sugar_P_trans_dom"/>
</dbReference>
<evidence type="ECO:0000256" key="6">
    <source>
        <dbReference type="ARBA" id="ARBA00022989"/>
    </source>
</evidence>
<dbReference type="AlphaFoldDB" id="A0A507B3C3"/>
<feature type="region of interest" description="Disordered" evidence="8">
    <location>
        <begin position="1"/>
        <end position="166"/>
    </location>
</feature>
<feature type="transmembrane region" description="Helical" evidence="9">
    <location>
        <begin position="313"/>
        <end position="334"/>
    </location>
</feature>
<evidence type="ECO:0000259" key="10">
    <source>
        <dbReference type="Pfam" id="PF03151"/>
    </source>
</evidence>
<evidence type="ECO:0000256" key="5">
    <source>
        <dbReference type="ARBA" id="ARBA00022692"/>
    </source>
</evidence>
<feature type="transmembrane region" description="Helical" evidence="9">
    <location>
        <begin position="227"/>
        <end position="252"/>
    </location>
</feature>
<dbReference type="OrthoDB" id="18894at2759"/>
<feature type="transmembrane region" description="Helical" evidence="9">
    <location>
        <begin position="195"/>
        <end position="215"/>
    </location>
</feature>
<dbReference type="Proteomes" id="UP000319257">
    <property type="component" value="Unassembled WGS sequence"/>
</dbReference>
<comment type="subunit">
    <text evidence="4">Homooligomer.</text>
</comment>
<feature type="domain" description="Sugar phosphate transporter" evidence="10">
    <location>
        <begin position="199"/>
        <end position="514"/>
    </location>
</feature>
<comment type="subcellular location">
    <subcellularLocation>
        <location evidence="2">Endoplasmic reticulum membrane</location>
        <topology evidence="2">Multi-pass membrane protein</topology>
    </subcellularLocation>
</comment>
<evidence type="ECO:0000256" key="9">
    <source>
        <dbReference type="SAM" id="Phobius"/>
    </source>
</evidence>
<evidence type="ECO:0000256" key="3">
    <source>
        <dbReference type="ARBA" id="ARBA00010425"/>
    </source>
</evidence>
<reference evidence="11 12" key="1">
    <citation type="submission" date="2019-06" db="EMBL/GenBank/DDBJ databases">
        <title>Draft genome sequence of the filamentous fungus Phialemoniopsis curvata isolated from diesel fuel.</title>
        <authorList>
            <person name="Varaljay V.A."/>
            <person name="Lyon W.J."/>
            <person name="Crouch A.L."/>
            <person name="Drake C.E."/>
            <person name="Hollomon J.M."/>
            <person name="Nadeau L.J."/>
            <person name="Nunn H.S."/>
            <person name="Stevenson B.S."/>
            <person name="Bojanowski C.L."/>
            <person name="Crookes-Goodson W.J."/>
        </authorList>
    </citation>
    <scope>NUCLEOTIDE SEQUENCE [LARGE SCALE GENOMIC DNA]</scope>
    <source>
        <strain evidence="11 12">D216</strain>
    </source>
</reference>
<evidence type="ECO:0000313" key="12">
    <source>
        <dbReference type="Proteomes" id="UP000319257"/>
    </source>
</evidence>
<sequence length="612" mass="66548">MPSPIPPPSSHPSLHPLDTRSVTVDLVNSASPSASPAHATPSSTARFDAFAAPAARSGSSAHAESSGANLQHNEGIEMEPIVPTGHRRRRSSLMSPSNGFARGNRPRGQSVGLQEEPKISEEGVDDPWGFQADRGEDSVSDEDLHSDEEAGLTEQDRRRKEKKRRRNTRLDNRIIRENITQEERREADQNVVKTLLINGSLIGLWYLFSLSISLYNKWMFGGDKLNFPFPMFTTAVHMLVQFCLAGIVLFFFPRFRPQHPTYGHISDQGQSRHETERGPLMTKMFYLTRIGPCGAATGLDIGLGNTSLKFITLTFYTMCKSSALAFVLLFAFVFRLETPTWKLVAIIGTMTIGVIMMVAGEVEFKLGGFLLVISAAFFSGFRWGLTQILLLRNPATSNPFSSIFFLAPIMFLTLTCIAIPVEGFSELLVALKVLHEDWGALLTPCLIVFPGTIAFLMTASEFALLKRTSVVTLSIAGIFKEVVTISAAALVFNDTLTPINISGLLITMVAIGAYNYIKINKMRAEAQLDVHKGHQMVSSGGGAGDGSSSSNSGSGSGSDADNDDADGEEAGLLARKSADLDNDAGHVTADGDIIPKPELGDARHEHRSDRED</sequence>
<feature type="compositionally biased region" description="Basic and acidic residues" evidence="8">
    <location>
        <begin position="593"/>
        <end position="612"/>
    </location>
</feature>
<gene>
    <name evidence="11" type="ORF">E0L32_003693</name>
</gene>
<evidence type="ECO:0000256" key="4">
    <source>
        <dbReference type="ARBA" id="ARBA00011182"/>
    </source>
</evidence>
<keyword evidence="5 9" id="KW-0812">Transmembrane</keyword>
<dbReference type="STRING" id="1093900.A0A507B3C3"/>
<accession>A0A507B3C3</accession>
<keyword evidence="6 9" id="KW-1133">Transmembrane helix</keyword>
<evidence type="ECO:0000256" key="7">
    <source>
        <dbReference type="ARBA" id="ARBA00023136"/>
    </source>
</evidence>
<dbReference type="Pfam" id="PF03151">
    <property type="entry name" value="TPT"/>
    <property type="match status" value="1"/>
</dbReference>
<feature type="compositionally biased region" description="Acidic residues" evidence="8">
    <location>
        <begin position="560"/>
        <end position="569"/>
    </location>
</feature>
<dbReference type="EMBL" id="SKBQ01000016">
    <property type="protein sequence ID" value="TPX16752.1"/>
    <property type="molecule type" value="Genomic_DNA"/>
</dbReference>
<comment type="similarity">
    <text evidence="3">Belongs to the TPT transporter family. SLC35D subfamily.</text>
</comment>
<feature type="transmembrane region" description="Helical" evidence="9">
    <location>
        <begin position="470"/>
        <end position="492"/>
    </location>
</feature>
<feature type="transmembrane region" description="Helical" evidence="9">
    <location>
        <begin position="366"/>
        <end position="391"/>
    </location>
</feature>
<comment type="function">
    <text evidence="1">Involved in the import of GDP-mannose from the cytoplasm into the Golgi lumen.</text>
</comment>
<evidence type="ECO:0000313" key="11">
    <source>
        <dbReference type="EMBL" id="TPX16752.1"/>
    </source>
</evidence>
<feature type="compositionally biased region" description="Low complexity" evidence="8">
    <location>
        <begin position="29"/>
        <end position="68"/>
    </location>
</feature>
<organism evidence="11 12">
    <name type="scientific">Thyridium curvatum</name>
    <dbReference type="NCBI Taxonomy" id="1093900"/>
    <lineage>
        <taxon>Eukaryota</taxon>
        <taxon>Fungi</taxon>
        <taxon>Dikarya</taxon>
        <taxon>Ascomycota</taxon>
        <taxon>Pezizomycotina</taxon>
        <taxon>Sordariomycetes</taxon>
        <taxon>Sordariomycetidae</taxon>
        <taxon>Thyridiales</taxon>
        <taxon>Thyridiaceae</taxon>
        <taxon>Thyridium</taxon>
    </lineage>
</organism>
<dbReference type="GO" id="GO:0005789">
    <property type="term" value="C:endoplasmic reticulum membrane"/>
    <property type="evidence" value="ECO:0007669"/>
    <property type="project" value="UniProtKB-SubCell"/>
</dbReference>